<feature type="domain" description="LysM" evidence="2">
    <location>
        <begin position="51"/>
        <end position="96"/>
    </location>
</feature>
<dbReference type="GO" id="GO:0008061">
    <property type="term" value="F:chitin binding"/>
    <property type="evidence" value="ECO:0007669"/>
    <property type="project" value="InterPro"/>
</dbReference>
<accession>A0A3N1XZR4</accession>
<evidence type="ECO:0000313" key="4">
    <source>
        <dbReference type="Proteomes" id="UP000273083"/>
    </source>
</evidence>
<dbReference type="GO" id="GO:0016798">
    <property type="term" value="F:hydrolase activity, acting on glycosyl bonds"/>
    <property type="evidence" value="ECO:0007669"/>
    <property type="project" value="UniProtKB-KW"/>
</dbReference>
<dbReference type="SMART" id="SM00257">
    <property type="entry name" value="LysM"/>
    <property type="match status" value="2"/>
</dbReference>
<proteinExistence type="predicted"/>
<dbReference type="InterPro" id="IPR017853">
    <property type="entry name" value="GH"/>
</dbReference>
<name>A0A3N1XZR4_9FIRM</name>
<dbReference type="PROSITE" id="PS51782">
    <property type="entry name" value="LYSM"/>
    <property type="match status" value="2"/>
</dbReference>
<dbReference type="PANTHER" id="PTHR46066">
    <property type="entry name" value="CHITINASE DOMAIN-CONTAINING PROTEIN 1 FAMILY MEMBER"/>
    <property type="match status" value="1"/>
</dbReference>
<dbReference type="CDD" id="cd00118">
    <property type="entry name" value="LysM"/>
    <property type="match status" value="2"/>
</dbReference>
<dbReference type="Pfam" id="PF01476">
    <property type="entry name" value="LysM"/>
    <property type="match status" value="2"/>
</dbReference>
<reference evidence="3 4" key="1">
    <citation type="submission" date="2018-11" db="EMBL/GenBank/DDBJ databases">
        <title>Genomic Encyclopedia of Type Strains, Phase IV (KMG-IV): sequencing the most valuable type-strain genomes for metagenomic binning, comparative biology and taxonomic classification.</title>
        <authorList>
            <person name="Goeker M."/>
        </authorList>
    </citation>
    <scope>NUCLEOTIDE SEQUENCE [LARGE SCALE GENOMIC DNA]</scope>
    <source>
        <strain evidence="3 4">DSM 26537</strain>
    </source>
</reference>
<dbReference type="Gene3D" id="3.10.50.10">
    <property type="match status" value="1"/>
</dbReference>
<dbReference type="GO" id="GO:0070492">
    <property type="term" value="F:oligosaccharide binding"/>
    <property type="evidence" value="ECO:0007669"/>
    <property type="project" value="TreeGrafter"/>
</dbReference>
<dbReference type="InterPro" id="IPR018392">
    <property type="entry name" value="LysM"/>
</dbReference>
<dbReference type="PANTHER" id="PTHR46066:SF2">
    <property type="entry name" value="CHITINASE DOMAIN-CONTAINING PROTEIN 1"/>
    <property type="match status" value="1"/>
</dbReference>
<dbReference type="InterPro" id="IPR001223">
    <property type="entry name" value="Glyco_hydro18_cat"/>
</dbReference>
<evidence type="ECO:0000313" key="3">
    <source>
        <dbReference type="EMBL" id="ROR30752.1"/>
    </source>
</evidence>
<dbReference type="GO" id="GO:0012505">
    <property type="term" value="C:endomembrane system"/>
    <property type="evidence" value="ECO:0007669"/>
    <property type="project" value="TreeGrafter"/>
</dbReference>
<dbReference type="AlphaFoldDB" id="A0A3N1XZR4"/>
<dbReference type="OrthoDB" id="9769314at2"/>
<sequence>MNIYVVQPGDTIFSIAGMYGVTAYQLIQDNALENPYELVPGQTIVISYPKQTHTVIEGDSIESILNTYQITFMQLLRNNPFLSERNFLYLGETLIISYNTIGSLSTMGYIFPFINMNTLRKTLPNLTYLSVLNYRTSEEGEIITSSDDTEIVQTAKDYGVVPLMMITTLTEQGEPNIEIEFSILLSKEYQNQNIDKTLNILKTKGYQGVNIIFNYVNTTNYYLYEEFIANVASRLNGEGYMIFVTINPHIDNINDEISFEKVDYSGISQHVNAMVFLRFIWGKNFGPPKPVSSITNLKAFIDYVLTTVEPEKIILGKPIISLNWELPFIQGSSNSNALTLNATISLANDVNTTIQFDEISYTPYFYYYDYNFGIPIQHIVWSIDARSINILNRLVSDHGIYGTGVWNIMVYYRQLWLIINSQYDIIKLLPDNQNTDFLLV</sequence>
<dbReference type="SMART" id="SM00636">
    <property type="entry name" value="Glyco_18"/>
    <property type="match status" value="1"/>
</dbReference>
<keyword evidence="4" id="KW-1185">Reference proteome</keyword>
<dbReference type="InterPro" id="IPR011583">
    <property type="entry name" value="Chitinase_II/V-like_cat"/>
</dbReference>
<evidence type="ECO:0000259" key="2">
    <source>
        <dbReference type="PROSITE" id="PS51782"/>
    </source>
</evidence>
<dbReference type="RefSeq" id="WP_123608434.1">
    <property type="nucleotide sequence ID" value="NZ_RJVG01000002.1"/>
</dbReference>
<dbReference type="InterPro" id="IPR029070">
    <property type="entry name" value="Chitinase_insertion_sf"/>
</dbReference>
<dbReference type="Gene3D" id="3.20.20.80">
    <property type="entry name" value="Glycosidases"/>
    <property type="match status" value="1"/>
</dbReference>
<dbReference type="GO" id="GO:0005975">
    <property type="term" value="P:carbohydrate metabolic process"/>
    <property type="evidence" value="ECO:0007669"/>
    <property type="project" value="InterPro"/>
</dbReference>
<gene>
    <name evidence="3" type="ORF">EDD66_102407</name>
</gene>
<keyword evidence="1" id="KW-0378">Hydrolase</keyword>
<dbReference type="EMBL" id="RJVG01000002">
    <property type="protein sequence ID" value="ROR30752.1"/>
    <property type="molecule type" value="Genomic_DNA"/>
</dbReference>
<dbReference type="Pfam" id="PF00704">
    <property type="entry name" value="Glyco_hydro_18"/>
    <property type="match status" value="1"/>
</dbReference>
<comment type="caution">
    <text evidence="3">The sequence shown here is derived from an EMBL/GenBank/DDBJ whole genome shotgun (WGS) entry which is preliminary data.</text>
</comment>
<dbReference type="SUPFAM" id="SSF51445">
    <property type="entry name" value="(Trans)glycosidases"/>
    <property type="match status" value="1"/>
</dbReference>
<keyword evidence="1" id="KW-0326">Glycosidase</keyword>
<dbReference type="Proteomes" id="UP000273083">
    <property type="component" value="Unassembled WGS sequence"/>
</dbReference>
<dbReference type="InterPro" id="IPR036779">
    <property type="entry name" value="LysM_dom_sf"/>
</dbReference>
<organism evidence="3 4">
    <name type="scientific">Mobilisporobacter senegalensis</name>
    <dbReference type="NCBI Taxonomy" id="1329262"/>
    <lineage>
        <taxon>Bacteria</taxon>
        <taxon>Bacillati</taxon>
        <taxon>Bacillota</taxon>
        <taxon>Clostridia</taxon>
        <taxon>Lachnospirales</taxon>
        <taxon>Lachnospiraceae</taxon>
        <taxon>Mobilisporobacter</taxon>
    </lineage>
</organism>
<feature type="domain" description="LysM" evidence="2">
    <location>
        <begin position="2"/>
        <end position="46"/>
    </location>
</feature>
<dbReference type="Gene3D" id="3.10.350.10">
    <property type="entry name" value="LysM domain"/>
    <property type="match status" value="2"/>
</dbReference>
<evidence type="ECO:0000256" key="1">
    <source>
        <dbReference type="ARBA" id="ARBA00023295"/>
    </source>
</evidence>
<dbReference type="SUPFAM" id="SSF54106">
    <property type="entry name" value="LysM domain"/>
    <property type="match status" value="2"/>
</dbReference>
<protein>
    <submittedName>
        <fullName evidence="3">Spore germination protein</fullName>
    </submittedName>
</protein>